<evidence type="ECO:0000256" key="1">
    <source>
        <dbReference type="SAM" id="MobiDB-lite"/>
    </source>
</evidence>
<name>A0AAV7T8K9_PLEWA</name>
<sequence length="227" mass="24440">MGRLPVSRSVSAAGFPTGSRLPSWPQPGPLQLSYGRAGPSSGRPTTAGHRQSLQEGTLRPLRSTCEDTRYPAGSPRSGPGCTVPQGTRPAHSLSFSRQSGHLHSDLSSHSLAVPQCRWPTAVDRRSPGDIGKQAEASWQAATIHRGPQENASVRASPQAQQTFNLLPQNLAGCGMIPAWLFGCRERWRTMDTAPPAAPGTLRGTEIRQGRPLRPKSNQKRAQEEGIF</sequence>
<protein>
    <submittedName>
        <fullName evidence="2">Uncharacterized protein</fullName>
    </submittedName>
</protein>
<accession>A0AAV7T8K9</accession>
<dbReference type="AlphaFoldDB" id="A0AAV7T8K9"/>
<gene>
    <name evidence="2" type="ORF">NDU88_004086</name>
</gene>
<comment type="caution">
    <text evidence="2">The sequence shown here is derived from an EMBL/GenBank/DDBJ whole genome shotgun (WGS) entry which is preliminary data.</text>
</comment>
<evidence type="ECO:0000313" key="2">
    <source>
        <dbReference type="EMBL" id="KAJ1172238.1"/>
    </source>
</evidence>
<dbReference type="Proteomes" id="UP001066276">
    <property type="component" value="Chromosome 4_1"/>
</dbReference>
<feature type="compositionally biased region" description="Polar residues" evidence="1">
    <location>
        <begin position="42"/>
        <end position="55"/>
    </location>
</feature>
<keyword evidence="3" id="KW-1185">Reference proteome</keyword>
<feature type="region of interest" description="Disordered" evidence="1">
    <location>
        <begin position="1"/>
        <end position="101"/>
    </location>
</feature>
<feature type="region of interest" description="Disordered" evidence="1">
    <location>
        <begin position="193"/>
        <end position="227"/>
    </location>
</feature>
<proteinExistence type="predicted"/>
<reference evidence="2" key="1">
    <citation type="journal article" date="2022" name="bioRxiv">
        <title>Sequencing and chromosome-scale assembly of the giantPleurodeles waltlgenome.</title>
        <authorList>
            <person name="Brown T."/>
            <person name="Elewa A."/>
            <person name="Iarovenko S."/>
            <person name="Subramanian E."/>
            <person name="Araus A.J."/>
            <person name="Petzold A."/>
            <person name="Susuki M."/>
            <person name="Suzuki K.-i.T."/>
            <person name="Hayashi T."/>
            <person name="Toyoda A."/>
            <person name="Oliveira C."/>
            <person name="Osipova E."/>
            <person name="Leigh N.D."/>
            <person name="Simon A."/>
            <person name="Yun M.H."/>
        </authorList>
    </citation>
    <scope>NUCLEOTIDE SEQUENCE</scope>
    <source>
        <strain evidence="2">20211129_DDA</strain>
        <tissue evidence="2">Liver</tissue>
    </source>
</reference>
<dbReference type="EMBL" id="JANPWB010000007">
    <property type="protein sequence ID" value="KAJ1172238.1"/>
    <property type="molecule type" value="Genomic_DNA"/>
</dbReference>
<evidence type="ECO:0000313" key="3">
    <source>
        <dbReference type="Proteomes" id="UP001066276"/>
    </source>
</evidence>
<organism evidence="2 3">
    <name type="scientific">Pleurodeles waltl</name>
    <name type="common">Iberian ribbed newt</name>
    <dbReference type="NCBI Taxonomy" id="8319"/>
    <lineage>
        <taxon>Eukaryota</taxon>
        <taxon>Metazoa</taxon>
        <taxon>Chordata</taxon>
        <taxon>Craniata</taxon>
        <taxon>Vertebrata</taxon>
        <taxon>Euteleostomi</taxon>
        <taxon>Amphibia</taxon>
        <taxon>Batrachia</taxon>
        <taxon>Caudata</taxon>
        <taxon>Salamandroidea</taxon>
        <taxon>Salamandridae</taxon>
        <taxon>Pleurodelinae</taxon>
        <taxon>Pleurodeles</taxon>
    </lineage>
</organism>